<evidence type="ECO:0000313" key="2">
    <source>
        <dbReference type="EMBL" id="ADW01879.1"/>
    </source>
</evidence>
<dbReference type="EMBL" id="CP002475">
    <property type="protein sequence ID" value="ADW01879.1"/>
    <property type="molecule type" value="Genomic_DNA"/>
</dbReference>
<reference evidence="2 3" key="1">
    <citation type="submission" date="2011-01" db="EMBL/GenBank/DDBJ databases">
        <title>Complete sequence of chromosome of Streptomyces flavogriseus ATCC 33331.</title>
        <authorList>
            <consortium name="US DOE Joint Genome Institute"/>
            <person name="Lucas S."/>
            <person name="Copeland A."/>
            <person name="Lapidus A."/>
            <person name="Cheng J.-F."/>
            <person name="Goodwin L."/>
            <person name="Pitluck S."/>
            <person name="Davenport K."/>
            <person name="Detter J.C."/>
            <person name="Han C."/>
            <person name="Tapia R."/>
            <person name="Land M."/>
            <person name="Hauser L."/>
            <person name="Kyrpides N."/>
            <person name="Ivanova N."/>
            <person name="Ovchinnikova G."/>
            <person name="Pagani I."/>
            <person name="Brumm P."/>
            <person name="Mead D."/>
            <person name="Woyke T."/>
        </authorList>
    </citation>
    <scope>NUCLEOTIDE SEQUENCE [LARGE SCALE GENOMIC DNA]</scope>
    <source>
        <strain evidence="3">ATCC 33331 / IAF-45CD</strain>
    </source>
</reference>
<dbReference type="Pfam" id="PF19908">
    <property type="entry name" value="DUF6381"/>
    <property type="match status" value="1"/>
</dbReference>
<evidence type="ECO:0008006" key="4">
    <source>
        <dbReference type="Google" id="ProtNLM"/>
    </source>
</evidence>
<feature type="region of interest" description="Disordered" evidence="1">
    <location>
        <begin position="1"/>
        <end position="63"/>
    </location>
</feature>
<feature type="compositionally biased region" description="Basic and acidic residues" evidence="1">
    <location>
        <begin position="17"/>
        <end position="48"/>
    </location>
</feature>
<proteinExistence type="predicted"/>
<protein>
    <recommendedName>
        <fullName evidence="4">Small hydrophilic protein</fullName>
    </recommendedName>
</protein>
<evidence type="ECO:0000256" key="1">
    <source>
        <dbReference type="SAM" id="MobiDB-lite"/>
    </source>
</evidence>
<organism evidence="2 3">
    <name type="scientific">Streptomyces pratensis (strain ATCC 33331 / IAF-45CD)</name>
    <dbReference type="NCBI Taxonomy" id="591167"/>
    <lineage>
        <taxon>Bacteria</taxon>
        <taxon>Bacillati</taxon>
        <taxon>Actinomycetota</taxon>
        <taxon>Actinomycetes</taxon>
        <taxon>Kitasatosporales</taxon>
        <taxon>Streptomycetaceae</taxon>
        <taxon>Streptomyces</taxon>
    </lineage>
</organism>
<evidence type="ECO:0000313" key="3">
    <source>
        <dbReference type="Proteomes" id="UP000002066"/>
    </source>
</evidence>
<gene>
    <name evidence="2" type="ordered locus">Sfla_0413</name>
</gene>
<accession>A0A8D3WCA8</accession>
<dbReference type="Proteomes" id="UP000002066">
    <property type="component" value="Chromosome"/>
</dbReference>
<dbReference type="OrthoDB" id="4315724at2"/>
<sequence>MSVAGESGGRVRQLRAKAQELNEAADRATDPEQRQRLQDKARRLREQSEQESSMNDRGMDPMV</sequence>
<name>A0A8D3WCA8_STRFA</name>
<dbReference type="AlphaFoldDB" id="A0A8D3WCA8"/>
<dbReference type="InterPro" id="IPR045961">
    <property type="entry name" value="DUF6381"/>
</dbReference>
<dbReference type="KEGG" id="sfa:Sfla_0413"/>